<name>A0A8S3G5Q2_9BILA</name>
<protein>
    <submittedName>
        <fullName evidence="1">Uncharacterized protein</fullName>
    </submittedName>
</protein>
<dbReference type="Proteomes" id="UP000681967">
    <property type="component" value="Unassembled WGS sequence"/>
</dbReference>
<feature type="non-terminal residue" evidence="1">
    <location>
        <position position="1"/>
    </location>
</feature>
<evidence type="ECO:0000313" key="1">
    <source>
        <dbReference type="EMBL" id="CAF5153278.1"/>
    </source>
</evidence>
<evidence type="ECO:0000313" key="2">
    <source>
        <dbReference type="Proteomes" id="UP000681967"/>
    </source>
</evidence>
<dbReference type="EMBL" id="CAJOBH010259360">
    <property type="protein sequence ID" value="CAF5153278.1"/>
    <property type="molecule type" value="Genomic_DNA"/>
</dbReference>
<accession>A0A8S3G5Q2</accession>
<reference evidence="1" key="1">
    <citation type="submission" date="2021-02" db="EMBL/GenBank/DDBJ databases">
        <authorList>
            <person name="Nowell W R."/>
        </authorList>
    </citation>
    <scope>NUCLEOTIDE SEQUENCE</scope>
</reference>
<gene>
    <name evidence="1" type="ORF">BYL167_LOCUS72773</name>
</gene>
<dbReference type="AlphaFoldDB" id="A0A8S3G5Q2"/>
<feature type="non-terminal residue" evidence="1">
    <location>
        <position position="52"/>
    </location>
</feature>
<proteinExistence type="predicted"/>
<comment type="caution">
    <text evidence="1">The sequence shown here is derived from an EMBL/GenBank/DDBJ whole genome shotgun (WGS) entry which is preliminary data.</text>
</comment>
<organism evidence="1 2">
    <name type="scientific">Rotaria magnacalcarata</name>
    <dbReference type="NCBI Taxonomy" id="392030"/>
    <lineage>
        <taxon>Eukaryota</taxon>
        <taxon>Metazoa</taxon>
        <taxon>Spiralia</taxon>
        <taxon>Gnathifera</taxon>
        <taxon>Rotifera</taxon>
        <taxon>Eurotatoria</taxon>
        <taxon>Bdelloidea</taxon>
        <taxon>Philodinida</taxon>
        <taxon>Philodinidae</taxon>
        <taxon>Rotaria</taxon>
    </lineage>
</organism>
<sequence length="52" mass="5330">MNSVINGNAETGPCEIGYGITSPTGWGFSGPIIQVAYSNSSYNGQLSTSPGF</sequence>